<evidence type="ECO:0000313" key="1">
    <source>
        <dbReference type="EMBL" id="CAI8056223.1"/>
    </source>
</evidence>
<keyword evidence="2" id="KW-1185">Reference proteome</keyword>
<organism evidence="1 2">
    <name type="scientific">Geodia barretti</name>
    <name type="common">Barrett's horny sponge</name>
    <dbReference type="NCBI Taxonomy" id="519541"/>
    <lineage>
        <taxon>Eukaryota</taxon>
        <taxon>Metazoa</taxon>
        <taxon>Porifera</taxon>
        <taxon>Demospongiae</taxon>
        <taxon>Heteroscleromorpha</taxon>
        <taxon>Tetractinellida</taxon>
        <taxon>Astrophorina</taxon>
        <taxon>Geodiidae</taxon>
        <taxon>Geodia</taxon>
    </lineage>
</organism>
<sequence length="164" mass="18724">MQVTITRTIQIPDEIESINELEGRIHIFGLRLMREILCEVWQLCQRLRWACEVCGSDRITGEGYRDYGVMTVFGRVKLKRHRVKCHECTSLSQPADSMLKEVRGGHASIRFAELASLSGASWPYEQAATVLEKMVGDKVSHEQVRRLTNRHGQDAVEAQLREAD</sequence>
<accession>A0AA35TYE6</accession>
<proteinExistence type="predicted"/>
<protein>
    <recommendedName>
        <fullName evidence="3">Transposase</fullName>
    </recommendedName>
</protein>
<dbReference type="AlphaFoldDB" id="A0AA35TYE6"/>
<evidence type="ECO:0008006" key="3">
    <source>
        <dbReference type="Google" id="ProtNLM"/>
    </source>
</evidence>
<feature type="non-terminal residue" evidence="1">
    <location>
        <position position="164"/>
    </location>
</feature>
<dbReference type="Proteomes" id="UP001174909">
    <property type="component" value="Unassembled WGS sequence"/>
</dbReference>
<reference evidence="1" key="1">
    <citation type="submission" date="2023-03" db="EMBL/GenBank/DDBJ databases">
        <authorList>
            <person name="Steffen K."/>
            <person name="Cardenas P."/>
        </authorList>
    </citation>
    <scope>NUCLEOTIDE SEQUENCE</scope>
</reference>
<evidence type="ECO:0000313" key="2">
    <source>
        <dbReference type="Proteomes" id="UP001174909"/>
    </source>
</evidence>
<gene>
    <name evidence="1" type="ORF">GBAR_LOCUS30633</name>
</gene>
<comment type="caution">
    <text evidence="1">The sequence shown here is derived from an EMBL/GenBank/DDBJ whole genome shotgun (WGS) entry which is preliminary data.</text>
</comment>
<dbReference type="EMBL" id="CASHTH010004338">
    <property type="protein sequence ID" value="CAI8056223.1"/>
    <property type="molecule type" value="Genomic_DNA"/>
</dbReference>
<name>A0AA35TYE6_GEOBA</name>